<dbReference type="GeneID" id="94826143"/>
<dbReference type="AlphaFoldDB" id="A0A1J4KNX3"/>
<dbReference type="EMBL" id="MLAK01000560">
    <property type="protein sequence ID" value="OHT12624.1"/>
    <property type="molecule type" value="Genomic_DNA"/>
</dbReference>
<feature type="compositionally biased region" description="Basic and acidic residues" evidence="1">
    <location>
        <begin position="119"/>
        <end position="142"/>
    </location>
</feature>
<keyword evidence="3" id="KW-1185">Reference proteome</keyword>
<name>A0A1J4KNX3_9EUKA</name>
<dbReference type="VEuPathDB" id="TrichDB:TRFO_03662"/>
<proteinExistence type="predicted"/>
<evidence type="ECO:0000313" key="3">
    <source>
        <dbReference type="Proteomes" id="UP000179807"/>
    </source>
</evidence>
<reference evidence="2" key="1">
    <citation type="submission" date="2016-10" db="EMBL/GenBank/DDBJ databases">
        <authorList>
            <person name="Benchimol M."/>
            <person name="Almeida L.G."/>
            <person name="Vasconcelos A.T."/>
            <person name="Perreira-Neves A."/>
            <person name="Rosa I.A."/>
            <person name="Tasca T."/>
            <person name="Bogo M.R."/>
            <person name="de Souza W."/>
        </authorList>
    </citation>
    <scope>NUCLEOTIDE SEQUENCE [LARGE SCALE GENOMIC DNA]</scope>
    <source>
        <strain evidence="2">K</strain>
    </source>
</reference>
<feature type="region of interest" description="Disordered" evidence="1">
    <location>
        <begin position="106"/>
        <end position="142"/>
    </location>
</feature>
<dbReference type="Proteomes" id="UP000179807">
    <property type="component" value="Unassembled WGS sequence"/>
</dbReference>
<accession>A0A1J4KNX3</accession>
<organism evidence="2 3">
    <name type="scientific">Tritrichomonas foetus</name>
    <dbReference type="NCBI Taxonomy" id="1144522"/>
    <lineage>
        <taxon>Eukaryota</taxon>
        <taxon>Metamonada</taxon>
        <taxon>Parabasalia</taxon>
        <taxon>Tritrichomonadida</taxon>
        <taxon>Tritrichomonadidae</taxon>
        <taxon>Tritrichomonas</taxon>
    </lineage>
</organism>
<dbReference type="OrthoDB" id="129253at2759"/>
<comment type="caution">
    <text evidence="2">The sequence shown here is derived from an EMBL/GenBank/DDBJ whole genome shotgun (WGS) entry which is preliminary data.</text>
</comment>
<evidence type="ECO:0000256" key="1">
    <source>
        <dbReference type="SAM" id="MobiDB-lite"/>
    </source>
</evidence>
<evidence type="ECO:0000313" key="2">
    <source>
        <dbReference type="EMBL" id="OHT12624.1"/>
    </source>
</evidence>
<gene>
    <name evidence="2" type="ORF">TRFO_03662</name>
</gene>
<protein>
    <submittedName>
        <fullName evidence="2">Uncharacterized protein</fullName>
    </submittedName>
</protein>
<sequence>MSLHYTKSGALDMRYSSSRAAVASGNYGMGYGGFSPSPLSSMNYNNIHTKIDGTLDMRYSSSKAIVASQQIYNQPSFQSPTSSPYKNQIHLKKDGTPDMRYKASQALASNSPPQPKTADYSDIRTSDIRDPYQQKKYRAESKSKYKDEKEACHIVDLQVALKCIENRPGEKLSKQQLKEEMKPINELLRMRLKETNRGYDKDMADRICDLLDNKDNRVTRGVQNKIEQMVEAMNSIPANERNNTTDWVSQRLTQLKEKHCV</sequence>
<dbReference type="RefSeq" id="XP_068365760.1">
    <property type="nucleotide sequence ID" value="XM_068491439.1"/>
</dbReference>